<keyword evidence="6 8" id="KW-0067">ATP-binding</keyword>
<dbReference type="CDD" id="cd05943">
    <property type="entry name" value="AACS"/>
    <property type="match status" value="1"/>
</dbReference>
<keyword evidence="8" id="KW-0963">Cytoplasm</keyword>
<dbReference type="NCBIfam" id="NF002937">
    <property type="entry name" value="PRK03584.1"/>
    <property type="match status" value="1"/>
</dbReference>
<dbReference type="InterPro" id="IPR042099">
    <property type="entry name" value="ANL_N_sf"/>
</dbReference>
<dbReference type="Gene3D" id="3.40.50.12780">
    <property type="entry name" value="N-terminal domain of ligase-like"/>
    <property type="match status" value="1"/>
</dbReference>
<evidence type="ECO:0000256" key="6">
    <source>
        <dbReference type="ARBA" id="ARBA00022840"/>
    </source>
</evidence>
<comment type="similarity">
    <text evidence="1 8">Belongs to the ATP-dependent AMP-binding enzyme family.</text>
</comment>
<evidence type="ECO:0000256" key="7">
    <source>
        <dbReference type="ARBA" id="ARBA00023098"/>
    </source>
</evidence>
<evidence type="ECO:0000313" key="10">
    <source>
        <dbReference type="EMBL" id="CAK8692292.1"/>
    </source>
</evidence>
<dbReference type="InterPro" id="IPR005914">
    <property type="entry name" value="Acac_CoA_synth"/>
</dbReference>
<comment type="catalytic activity">
    <reaction evidence="8">
        <text>acetoacetate + ATP + CoA = acetoacetyl-CoA + AMP + diphosphate</text>
        <dbReference type="Rhea" id="RHEA:16117"/>
        <dbReference type="ChEBI" id="CHEBI:13705"/>
        <dbReference type="ChEBI" id="CHEBI:30616"/>
        <dbReference type="ChEBI" id="CHEBI:33019"/>
        <dbReference type="ChEBI" id="CHEBI:57286"/>
        <dbReference type="ChEBI" id="CHEBI:57287"/>
        <dbReference type="ChEBI" id="CHEBI:456215"/>
        <dbReference type="EC" id="6.2.1.16"/>
    </reaction>
</comment>
<sequence>MPSNDEDVACCGLQPKVMWTPGKLDTKMTEFMKQVNKSHYLQIETYRELWKWSVENYSDFWKEFWKYCHIKCSKDYDMVVDTSKSITDNPEWFAGAKMNYAENMMRYCDDHVALIGAGEGQEIKKVTYAELHARVAKYASALRNVGVKAGDRVVGYIPNCIEAVEAMLATASIGAIWSSTSPDFGVTGVLDRFQQIKPKVIFSVEAVWYNNKVHVHLDKLRQVACELPDLEHVIVIPFVSMELHNHELNSIPNSLTLSSFLENEASLETLSFEQLPFNHPLFVMYSSGTTGPPKCMVHSAGGTLLQHMKEHILHGNMDRHDCILYYTTTGWMMWNWMVGALAAGATLVLYDGSPFHPKPNILWDIIDSLGVTTFGTSAKCLDVMQEKALEPKETHSLKQLHTILSTGSPLAPHQYDYVYEHIKPDLLLGSITGGTDIVSCFMGQNWNIPVYRGELQSANLGMAVCCYEEDQNGNGKPVYNSPGELVCTKPFPCMPIYFWNDEDGILYKKAYFSKFPNVWSHGDFCLENKQTHGFVMMGRSDATLNPNGVRFGTSEIYKIMESQFRNEVIDSLAAAQRPSLKEKENFLVVAASERVILFLQMAPGFSLDKDLEQKIRKTIRTQLSPRHVPAVILEIKDIPYTISGKKVEIAVTRILAGLEIKHASAFRNPECLKLYQNISILQGF</sequence>
<evidence type="ECO:0000256" key="2">
    <source>
        <dbReference type="ARBA" id="ARBA00012988"/>
    </source>
</evidence>
<evidence type="ECO:0000256" key="4">
    <source>
        <dbReference type="ARBA" id="ARBA00022598"/>
    </source>
</evidence>
<dbReference type="Proteomes" id="UP001642483">
    <property type="component" value="Unassembled WGS sequence"/>
</dbReference>
<evidence type="ECO:0000256" key="5">
    <source>
        <dbReference type="ARBA" id="ARBA00022741"/>
    </source>
</evidence>
<comment type="caution">
    <text evidence="10">The sequence shown here is derived from an EMBL/GenBank/DDBJ whole genome shotgun (WGS) entry which is preliminary data.</text>
</comment>
<dbReference type="InterPro" id="IPR045851">
    <property type="entry name" value="AMP-bd_C_sf"/>
</dbReference>
<comment type="function">
    <text evidence="8">Converts acetoacetate to acetoacetyl-CoA in the cytosol.</text>
</comment>
<proteinExistence type="inferred from homology"/>
<keyword evidence="4 8" id="KW-0436">Ligase</keyword>
<dbReference type="PANTHER" id="PTHR42921:SF1">
    <property type="entry name" value="ACETOACETYL-COA SYNTHETASE"/>
    <property type="match status" value="1"/>
</dbReference>
<keyword evidence="8" id="KW-0276">Fatty acid metabolism</keyword>
<dbReference type="InterPro" id="IPR000873">
    <property type="entry name" value="AMP-dep_synth/lig_dom"/>
</dbReference>
<keyword evidence="11" id="KW-1185">Reference proteome</keyword>
<dbReference type="EC" id="6.2.1.16" evidence="2 8"/>
<dbReference type="EMBL" id="CAWYQH010000130">
    <property type="protein sequence ID" value="CAK8692292.1"/>
    <property type="molecule type" value="Genomic_DNA"/>
</dbReference>
<evidence type="ECO:0000256" key="3">
    <source>
        <dbReference type="ARBA" id="ARBA00015326"/>
    </source>
</evidence>
<dbReference type="SUPFAM" id="SSF56801">
    <property type="entry name" value="Acetyl-CoA synthetase-like"/>
    <property type="match status" value="1"/>
</dbReference>
<keyword evidence="5 8" id="KW-0547">Nucleotide-binding</keyword>
<dbReference type="Pfam" id="PF00501">
    <property type="entry name" value="AMP-binding"/>
    <property type="match status" value="1"/>
</dbReference>
<protein>
    <recommendedName>
        <fullName evidence="3 8">Acetoacetyl-CoA synthetase</fullName>
        <ecNumber evidence="2 8">6.2.1.16</ecNumber>
    </recommendedName>
</protein>
<dbReference type="PROSITE" id="PS00455">
    <property type="entry name" value="AMP_BINDING"/>
    <property type="match status" value="1"/>
</dbReference>
<evidence type="ECO:0000256" key="8">
    <source>
        <dbReference type="RuleBase" id="RU367019"/>
    </source>
</evidence>
<keyword evidence="7 8" id="KW-0443">Lipid metabolism</keyword>
<dbReference type="PANTHER" id="PTHR42921">
    <property type="entry name" value="ACETOACETYL-COA SYNTHETASE"/>
    <property type="match status" value="1"/>
</dbReference>
<comment type="subcellular location">
    <subcellularLocation>
        <location evidence="8">Cytoplasm</location>
        <location evidence="8">Cytosol</location>
    </subcellularLocation>
</comment>
<feature type="domain" description="AMP-dependent synthetase/ligase" evidence="9">
    <location>
        <begin position="103"/>
        <end position="490"/>
    </location>
</feature>
<name>A0ABP0GKZ7_CLALP</name>
<evidence type="ECO:0000259" key="9">
    <source>
        <dbReference type="Pfam" id="PF00501"/>
    </source>
</evidence>
<dbReference type="Gene3D" id="3.30.300.30">
    <property type="match status" value="1"/>
</dbReference>
<reference evidence="10 11" key="1">
    <citation type="submission" date="2024-02" db="EMBL/GenBank/DDBJ databases">
        <authorList>
            <person name="Daric V."/>
            <person name="Darras S."/>
        </authorList>
    </citation>
    <scope>NUCLEOTIDE SEQUENCE [LARGE SCALE GENOMIC DNA]</scope>
</reference>
<gene>
    <name evidence="10" type="ORF">CVLEPA_LOCUS25013</name>
</gene>
<evidence type="ECO:0000313" key="11">
    <source>
        <dbReference type="Proteomes" id="UP001642483"/>
    </source>
</evidence>
<organism evidence="10 11">
    <name type="scientific">Clavelina lepadiformis</name>
    <name type="common">Light-bulb sea squirt</name>
    <name type="synonym">Ascidia lepadiformis</name>
    <dbReference type="NCBI Taxonomy" id="159417"/>
    <lineage>
        <taxon>Eukaryota</taxon>
        <taxon>Metazoa</taxon>
        <taxon>Chordata</taxon>
        <taxon>Tunicata</taxon>
        <taxon>Ascidiacea</taxon>
        <taxon>Aplousobranchia</taxon>
        <taxon>Clavelinidae</taxon>
        <taxon>Clavelina</taxon>
    </lineage>
</organism>
<evidence type="ECO:0000256" key="1">
    <source>
        <dbReference type="ARBA" id="ARBA00006432"/>
    </source>
</evidence>
<dbReference type="InterPro" id="IPR020845">
    <property type="entry name" value="AMP-binding_CS"/>
</dbReference>
<dbReference type="NCBIfam" id="TIGR01217">
    <property type="entry name" value="ac_ac_CoA_syn"/>
    <property type="match status" value="1"/>
</dbReference>
<accession>A0ABP0GKZ7</accession>